<gene>
    <name evidence="2" type="ORF">VNO80_16321</name>
</gene>
<accession>A0AAN9MLV1</accession>
<evidence type="ECO:0000313" key="2">
    <source>
        <dbReference type="EMBL" id="KAK7357040.1"/>
    </source>
</evidence>
<dbReference type="EMBL" id="JAYMYR010000006">
    <property type="protein sequence ID" value="KAK7357040.1"/>
    <property type="molecule type" value="Genomic_DNA"/>
</dbReference>
<organism evidence="2 3">
    <name type="scientific">Phaseolus coccineus</name>
    <name type="common">Scarlet runner bean</name>
    <name type="synonym">Phaseolus multiflorus</name>
    <dbReference type="NCBI Taxonomy" id="3886"/>
    <lineage>
        <taxon>Eukaryota</taxon>
        <taxon>Viridiplantae</taxon>
        <taxon>Streptophyta</taxon>
        <taxon>Embryophyta</taxon>
        <taxon>Tracheophyta</taxon>
        <taxon>Spermatophyta</taxon>
        <taxon>Magnoliopsida</taxon>
        <taxon>eudicotyledons</taxon>
        <taxon>Gunneridae</taxon>
        <taxon>Pentapetalae</taxon>
        <taxon>rosids</taxon>
        <taxon>fabids</taxon>
        <taxon>Fabales</taxon>
        <taxon>Fabaceae</taxon>
        <taxon>Papilionoideae</taxon>
        <taxon>50 kb inversion clade</taxon>
        <taxon>NPAAA clade</taxon>
        <taxon>indigoferoid/millettioid clade</taxon>
        <taxon>Phaseoleae</taxon>
        <taxon>Phaseolus</taxon>
    </lineage>
</organism>
<dbReference type="AlphaFoldDB" id="A0AAN9MLV1"/>
<evidence type="ECO:0000313" key="3">
    <source>
        <dbReference type="Proteomes" id="UP001374584"/>
    </source>
</evidence>
<reference evidence="2 3" key="1">
    <citation type="submission" date="2024-01" db="EMBL/GenBank/DDBJ databases">
        <title>The genomes of 5 underutilized Papilionoideae crops provide insights into root nodulation and disease resistanc.</title>
        <authorList>
            <person name="Jiang F."/>
        </authorList>
    </citation>
    <scope>NUCLEOTIDE SEQUENCE [LARGE SCALE GENOMIC DNA]</scope>
    <source>
        <strain evidence="2">JINMINGXINNONG_FW02</strain>
        <tissue evidence="2">Leaves</tissue>
    </source>
</reference>
<proteinExistence type="predicted"/>
<protein>
    <submittedName>
        <fullName evidence="2">Uncharacterized protein</fullName>
    </submittedName>
</protein>
<name>A0AAN9MLV1_PHACN</name>
<keyword evidence="3" id="KW-1185">Reference proteome</keyword>
<feature type="region of interest" description="Disordered" evidence="1">
    <location>
        <begin position="24"/>
        <end position="62"/>
    </location>
</feature>
<evidence type="ECO:0000256" key="1">
    <source>
        <dbReference type="SAM" id="MobiDB-lite"/>
    </source>
</evidence>
<dbReference type="Proteomes" id="UP001374584">
    <property type="component" value="Unassembled WGS sequence"/>
</dbReference>
<sequence>MSTGLTRPPQNHCCDDMHVCVPYSPPSSSSHVREPKKTGQNAPHSHIHTHLQHTETHTQSMAANKNNVNNEQRNILNINNDHTKPNSSFSLLSQTMLVLHYIAC</sequence>
<comment type="caution">
    <text evidence="2">The sequence shown here is derived from an EMBL/GenBank/DDBJ whole genome shotgun (WGS) entry which is preliminary data.</text>
</comment>